<feature type="transmembrane region" description="Helical" evidence="11">
    <location>
        <begin position="38"/>
        <end position="57"/>
    </location>
</feature>
<dbReference type="PROSITE" id="PS50850">
    <property type="entry name" value="MFS"/>
    <property type="match status" value="1"/>
</dbReference>
<dbReference type="Gene3D" id="1.20.1250.20">
    <property type="entry name" value="MFS general substrate transporter like domains"/>
    <property type="match status" value="2"/>
</dbReference>
<dbReference type="Pfam" id="PF07690">
    <property type="entry name" value="MFS_1"/>
    <property type="match status" value="1"/>
</dbReference>
<dbReference type="InterPro" id="IPR020846">
    <property type="entry name" value="MFS_dom"/>
</dbReference>
<organism evidence="15">
    <name type="scientific">Anisakis simplex</name>
    <name type="common">Herring worm</name>
    <dbReference type="NCBI Taxonomy" id="6269"/>
    <lineage>
        <taxon>Eukaryota</taxon>
        <taxon>Metazoa</taxon>
        <taxon>Ecdysozoa</taxon>
        <taxon>Nematoda</taxon>
        <taxon>Chromadorea</taxon>
        <taxon>Rhabditida</taxon>
        <taxon>Spirurina</taxon>
        <taxon>Ascaridomorpha</taxon>
        <taxon>Ascaridoidea</taxon>
        <taxon>Anisakidae</taxon>
        <taxon>Anisakis</taxon>
        <taxon>Anisakis simplex complex</taxon>
    </lineage>
</organism>
<keyword evidence="5 11" id="KW-0812">Transmembrane</keyword>
<feature type="transmembrane region" description="Helical" evidence="11">
    <location>
        <begin position="377"/>
        <end position="398"/>
    </location>
</feature>
<evidence type="ECO:0000256" key="2">
    <source>
        <dbReference type="ARBA" id="ARBA00009598"/>
    </source>
</evidence>
<keyword evidence="14" id="KW-1185">Reference proteome</keyword>
<comment type="similarity">
    <text evidence="2">Belongs to the major facilitator superfamily. Organophosphate:Pi antiporter (OPA) (TC 2.A.1.4) family.</text>
</comment>
<protein>
    <recommendedName>
        <fullName evidence="8">Sugar phosphate exchanger 3</fullName>
    </recommendedName>
    <alternativeName>
        <fullName evidence="9">Solute carrier family 37 member 3</fullName>
    </alternativeName>
</protein>
<keyword evidence="4" id="KW-0762">Sugar transport</keyword>
<reference evidence="15" key="1">
    <citation type="submission" date="2017-02" db="UniProtKB">
        <authorList>
            <consortium name="WormBaseParasite"/>
        </authorList>
    </citation>
    <scope>IDENTIFICATION</scope>
</reference>
<feature type="transmembrane region" description="Helical" evidence="11">
    <location>
        <begin position="101"/>
        <end position="120"/>
    </location>
</feature>
<feature type="transmembrane region" description="Helical" evidence="11">
    <location>
        <begin position="132"/>
        <end position="153"/>
    </location>
</feature>
<keyword evidence="7 11" id="KW-0472">Membrane</keyword>
<evidence type="ECO:0000313" key="13">
    <source>
        <dbReference type="EMBL" id="VDK41707.1"/>
    </source>
</evidence>
<dbReference type="AlphaFoldDB" id="A0A0M3JQS9"/>
<feature type="transmembrane region" description="Helical" evidence="11">
    <location>
        <begin position="160"/>
        <end position="177"/>
    </location>
</feature>
<feature type="region of interest" description="Disordered" evidence="10">
    <location>
        <begin position="497"/>
        <end position="518"/>
    </location>
</feature>
<dbReference type="InterPro" id="IPR000849">
    <property type="entry name" value="Sugar_P_transporter"/>
</dbReference>
<feature type="transmembrane region" description="Helical" evidence="11">
    <location>
        <begin position="231"/>
        <end position="253"/>
    </location>
</feature>
<keyword evidence="3" id="KW-0813">Transport</keyword>
<dbReference type="InterPro" id="IPR011701">
    <property type="entry name" value="MFS"/>
</dbReference>
<evidence type="ECO:0000256" key="4">
    <source>
        <dbReference type="ARBA" id="ARBA00022597"/>
    </source>
</evidence>
<dbReference type="WBParaSite" id="ASIM_0001003601-mRNA-1">
    <property type="protein sequence ID" value="ASIM_0001003601-mRNA-1"/>
    <property type="gene ID" value="ASIM_0001003601"/>
</dbReference>
<feature type="transmembrane region" description="Helical" evidence="11">
    <location>
        <begin position="449"/>
        <end position="473"/>
    </location>
</feature>
<evidence type="ECO:0000256" key="6">
    <source>
        <dbReference type="ARBA" id="ARBA00022989"/>
    </source>
</evidence>
<proteinExistence type="inferred from homology"/>
<dbReference type="InterPro" id="IPR036259">
    <property type="entry name" value="MFS_trans_sf"/>
</dbReference>
<evidence type="ECO:0000256" key="11">
    <source>
        <dbReference type="SAM" id="Phobius"/>
    </source>
</evidence>
<comment type="subcellular location">
    <subcellularLocation>
        <location evidence="1">Membrane</location>
        <topology evidence="1">Multi-pass membrane protein</topology>
    </subcellularLocation>
</comment>
<evidence type="ECO:0000256" key="5">
    <source>
        <dbReference type="ARBA" id="ARBA00022692"/>
    </source>
</evidence>
<feature type="transmembrane region" description="Helical" evidence="11">
    <location>
        <begin position="197"/>
        <end position="219"/>
    </location>
</feature>
<evidence type="ECO:0000313" key="14">
    <source>
        <dbReference type="Proteomes" id="UP000267096"/>
    </source>
</evidence>
<sequence length="518" mass="57552">MPGQRVSSVGARRTNRERVRGRQTLSNRLIVFLSGGEYWTHHHFVVFALTFLSYALLHASRKTLSAVKTSLVDVWTGNGSGVDSNLTVSALFPDAASAEQFLAVLDFAFLAAYALGLYISGLLGDRYNASNVLAIGMWLSSITVFLFGSFTGWLQFYSKIFYVVVWIASGLVQSIGWPTEICIMGNWFGHNSRGTVFGVWSACASIGNILGTLIASQTVQIGYEVIIINRTLMIDIAFLIAVIINFVIIFIWLPDPLETREDVNRVIEEVTERPKAISFWRAWLLPGVISYSLAYACLKLVNYSFFFWLPFYLHNRFGWPESLADELSTWYDWGGIVAAIIAGILSDHLSSRTPIVVTMLFVSMGAVFAYANSPNNILINSLLMILMGFFIGGPANLISSTVSADIGRCDEVRGSSEALSTVTGIIDGTGSIGASIGQLLLPIVERRFGWIYVFYSFIFMMMCTFVCLLPLLWKECFSVRQRHGYALIHSDSEDLLSNDTANNNEQREESTEEVVRNA</sequence>
<accession>A0A0M3JQS9</accession>
<dbReference type="GO" id="GO:0005789">
    <property type="term" value="C:endoplasmic reticulum membrane"/>
    <property type="evidence" value="ECO:0007669"/>
    <property type="project" value="TreeGrafter"/>
</dbReference>
<evidence type="ECO:0000256" key="9">
    <source>
        <dbReference type="ARBA" id="ARBA00042039"/>
    </source>
</evidence>
<dbReference type="OrthoDB" id="3639251at2759"/>
<evidence type="ECO:0000313" key="15">
    <source>
        <dbReference type="WBParaSite" id="ASIM_0001003601-mRNA-1"/>
    </source>
</evidence>
<name>A0A0M3JQS9_ANISI</name>
<dbReference type="EMBL" id="UYRR01030971">
    <property type="protein sequence ID" value="VDK41707.1"/>
    <property type="molecule type" value="Genomic_DNA"/>
</dbReference>
<keyword evidence="6 11" id="KW-1133">Transmembrane helix</keyword>
<reference evidence="13 14" key="2">
    <citation type="submission" date="2018-11" db="EMBL/GenBank/DDBJ databases">
        <authorList>
            <consortium name="Pathogen Informatics"/>
        </authorList>
    </citation>
    <scope>NUCLEOTIDE SEQUENCE [LARGE SCALE GENOMIC DNA]</scope>
</reference>
<evidence type="ECO:0000256" key="1">
    <source>
        <dbReference type="ARBA" id="ARBA00004141"/>
    </source>
</evidence>
<dbReference type="PIRSF" id="PIRSF002808">
    <property type="entry name" value="Hexose_phosphate_transp"/>
    <property type="match status" value="1"/>
</dbReference>
<dbReference type="SUPFAM" id="SSF103473">
    <property type="entry name" value="MFS general substrate transporter"/>
    <property type="match status" value="1"/>
</dbReference>
<dbReference type="GO" id="GO:0022857">
    <property type="term" value="F:transmembrane transporter activity"/>
    <property type="evidence" value="ECO:0007669"/>
    <property type="project" value="InterPro"/>
</dbReference>
<evidence type="ECO:0000259" key="12">
    <source>
        <dbReference type="PROSITE" id="PS50850"/>
    </source>
</evidence>
<feature type="transmembrane region" description="Helical" evidence="11">
    <location>
        <begin position="288"/>
        <end position="309"/>
    </location>
</feature>
<evidence type="ECO:0000256" key="3">
    <source>
        <dbReference type="ARBA" id="ARBA00022448"/>
    </source>
</evidence>
<dbReference type="PANTHER" id="PTHR43184:SF12">
    <property type="entry name" value="SUGAR PHOSPHATE EXCHANGER 3"/>
    <property type="match status" value="1"/>
</dbReference>
<evidence type="ECO:0000256" key="7">
    <source>
        <dbReference type="ARBA" id="ARBA00023136"/>
    </source>
</evidence>
<evidence type="ECO:0000256" key="8">
    <source>
        <dbReference type="ARBA" id="ARBA00041091"/>
    </source>
</evidence>
<gene>
    <name evidence="13" type="ORF">ASIM_LOCUS9767</name>
</gene>
<feature type="transmembrane region" description="Helical" evidence="11">
    <location>
        <begin position="352"/>
        <end position="370"/>
    </location>
</feature>
<feature type="transmembrane region" description="Helical" evidence="11">
    <location>
        <begin position="330"/>
        <end position="346"/>
    </location>
</feature>
<feature type="domain" description="Major facilitator superfamily (MFS) profile" evidence="12">
    <location>
        <begin position="46"/>
        <end position="474"/>
    </location>
</feature>
<dbReference type="PANTHER" id="PTHR43184">
    <property type="entry name" value="MAJOR FACILITATOR SUPERFAMILY TRANSPORTER 16, ISOFORM B"/>
    <property type="match status" value="1"/>
</dbReference>
<evidence type="ECO:0000256" key="10">
    <source>
        <dbReference type="SAM" id="MobiDB-lite"/>
    </source>
</evidence>
<dbReference type="Proteomes" id="UP000267096">
    <property type="component" value="Unassembled WGS sequence"/>
</dbReference>
<feature type="compositionally biased region" description="Basic and acidic residues" evidence="10">
    <location>
        <begin position="505"/>
        <end position="518"/>
    </location>
</feature>